<reference evidence="1 2" key="1">
    <citation type="submission" date="2019-08" db="EMBL/GenBank/DDBJ databases">
        <authorList>
            <person name="Peeters C."/>
        </authorList>
    </citation>
    <scope>NUCLEOTIDE SEQUENCE [LARGE SCALE GENOMIC DNA]</scope>
    <source>
        <strain evidence="1 2">LMG 31014</strain>
    </source>
</reference>
<keyword evidence="2" id="KW-1185">Reference proteome</keyword>
<evidence type="ECO:0000313" key="1">
    <source>
        <dbReference type="EMBL" id="VVE45465.1"/>
    </source>
</evidence>
<proteinExistence type="predicted"/>
<dbReference type="EMBL" id="CABPSG010000025">
    <property type="protein sequence ID" value="VVE45465.1"/>
    <property type="molecule type" value="Genomic_DNA"/>
</dbReference>
<dbReference type="RefSeq" id="WP_150553513.1">
    <property type="nucleotide sequence ID" value="NZ_CABPSG010000025.1"/>
</dbReference>
<dbReference type="Proteomes" id="UP000405357">
    <property type="component" value="Unassembled WGS sequence"/>
</dbReference>
<organism evidence="1 2">
    <name type="scientific">Pandoraea soli</name>
    <dbReference type="NCBI Taxonomy" id="2508293"/>
    <lineage>
        <taxon>Bacteria</taxon>
        <taxon>Pseudomonadati</taxon>
        <taxon>Pseudomonadota</taxon>
        <taxon>Betaproteobacteria</taxon>
        <taxon>Burkholderiales</taxon>
        <taxon>Burkholderiaceae</taxon>
        <taxon>Pandoraea</taxon>
    </lineage>
</organism>
<comment type="caution">
    <text evidence="1">The sequence shown here is derived from an EMBL/GenBank/DDBJ whole genome shotgun (WGS) entry which is preliminary data.</text>
</comment>
<dbReference type="SUPFAM" id="SSF82784">
    <property type="entry name" value="OsmC-like"/>
    <property type="match status" value="1"/>
</dbReference>
<dbReference type="Gene3D" id="3.30.300.20">
    <property type="match status" value="1"/>
</dbReference>
<dbReference type="InterPro" id="IPR015946">
    <property type="entry name" value="KH_dom-like_a/b"/>
</dbReference>
<evidence type="ECO:0000313" key="2">
    <source>
        <dbReference type="Proteomes" id="UP000405357"/>
    </source>
</evidence>
<protein>
    <submittedName>
        <fullName evidence="1">Osmotically inducible protein C</fullName>
    </submittedName>
</protein>
<sequence length="130" mass="14449">MQLSAHASQAQCKQVTISLDTDSAGNPQAFNPTELLLAVVSACMLKSIERVMPTLKFERWGVEVRVHGVRQDVPPRMESITYEIVVDTDEPDRRLALLHENVKKYGTAFNVVAPGTELSGELRRKDPTTT</sequence>
<accession>A0ABY6WA73</accession>
<name>A0ABY6WA73_9BURK</name>
<gene>
    <name evidence="1" type="ORF">PSO31014_04354</name>
</gene>
<dbReference type="Pfam" id="PF02566">
    <property type="entry name" value="OsmC"/>
    <property type="match status" value="1"/>
</dbReference>
<dbReference type="InterPro" id="IPR003718">
    <property type="entry name" value="OsmC/Ohr_fam"/>
</dbReference>
<dbReference type="InterPro" id="IPR036102">
    <property type="entry name" value="OsmC/Ohrsf"/>
</dbReference>